<feature type="region of interest" description="Disordered" evidence="1">
    <location>
        <begin position="251"/>
        <end position="273"/>
    </location>
</feature>
<keyword evidence="3" id="KW-1185">Reference proteome</keyword>
<dbReference type="RefSeq" id="WP_377190064.1">
    <property type="nucleotide sequence ID" value="NZ_JBHUOG010000002.1"/>
</dbReference>
<sequence>MKHARNAGPDLAFRLGRRVITAVADDMSTTQRVGAGVVAALVAISPFGAWSEVEAQADPLTAGTPVEVGPFEVTVVRAATADELGHLVPQPGNRMLAVVADVTNTGDVPEYGVTLSSAVPAPQGAGIVPEEPLTGLGADPATDSGAGAAPDGEAGPPAEPSPAASPGEPGASEEPELPSATIVNIEDGTSISILNPGVTHRVALIWEQSGTWSGTELPLELVELEWVEEDPLGLDDGHWFANEIAFQGQIPVQPATPDADADEQGASSEAGQQ</sequence>
<evidence type="ECO:0000313" key="3">
    <source>
        <dbReference type="Proteomes" id="UP001597479"/>
    </source>
</evidence>
<dbReference type="Proteomes" id="UP001597479">
    <property type="component" value="Unassembled WGS sequence"/>
</dbReference>
<reference evidence="3" key="1">
    <citation type="journal article" date="2019" name="Int. J. Syst. Evol. Microbiol.">
        <title>The Global Catalogue of Microorganisms (GCM) 10K type strain sequencing project: providing services to taxonomists for standard genome sequencing and annotation.</title>
        <authorList>
            <consortium name="The Broad Institute Genomics Platform"/>
            <consortium name="The Broad Institute Genome Sequencing Center for Infectious Disease"/>
            <person name="Wu L."/>
            <person name="Ma J."/>
        </authorList>
    </citation>
    <scope>NUCLEOTIDE SEQUENCE [LARGE SCALE GENOMIC DNA]</scope>
    <source>
        <strain evidence="3">CCM 7044</strain>
    </source>
</reference>
<organism evidence="2 3">
    <name type="scientific">Promicromonospora vindobonensis</name>
    <dbReference type="NCBI Taxonomy" id="195748"/>
    <lineage>
        <taxon>Bacteria</taxon>
        <taxon>Bacillati</taxon>
        <taxon>Actinomycetota</taxon>
        <taxon>Actinomycetes</taxon>
        <taxon>Micrococcales</taxon>
        <taxon>Promicromonosporaceae</taxon>
        <taxon>Promicromonospora</taxon>
    </lineage>
</organism>
<name>A0ABW5W214_9MICO</name>
<gene>
    <name evidence="2" type="ORF">ACFS27_26840</name>
</gene>
<feature type="region of interest" description="Disordered" evidence="1">
    <location>
        <begin position="119"/>
        <end position="175"/>
    </location>
</feature>
<proteinExistence type="predicted"/>
<comment type="caution">
    <text evidence="2">The sequence shown here is derived from an EMBL/GenBank/DDBJ whole genome shotgun (WGS) entry which is preliminary data.</text>
</comment>
<evidence type="ECO:0000256" key="1">
    <source>
        <dbReference type="SAM" id="MobiDB-lite"/>
    </source>
</evidence>
<protein>
    <recommendedName>
        <fullName evidence="4">Ribosomally synthesized peptide with SipW-like signal peptide</fullName>
    </recommendedName>
</protein>
<evidence type="ECO:0008006" key="4">
    <source>
        <dbReference type="Google" id="ProtNLM"/>
    </source>
</evidence>
<evidence type="ECO:0000313" key="2">
    <source>
        <dbReference type="EMBL" id="MFD2797204.1"/>
    </source>
</evidence>
<accession>A0ABW5W214</accession>
<dbReference type="EMBL" id="JBHUOG010000002">
    <property type="protein sequence ID" value="MFD2797204.1"/>
    <property type="molecule type" value="Genomic_DNA"/>
</dbReference>
<feature type="compositionally biased region" description="Low complexity" evidence="1">
    <location>
        <begin position="144"/>
        <end position="170"/>
    </location>
</feature>